<keyword evidence="2" id="KW-1185">Reference proteome</keyword>
<evidence type="ECO:0000313" key="1">
    <source>
        <dbReference type="EMBL" id="KOB74353.1"/>
    </source>
</evidence>
<gene>
    <name evidence="1" type="ORF">OBRU01_07420</name>
</gene>
<reference evidence="1 2" key="1">
    <citation type="journal article" date="2015" name="Genome Biol. Evol.">
        <title>The genome of winter moth (Operophtera brumata) provides a genomic perspective on sexual dimorphism and phenology.</title>
        <authorList>
            <person name="Derks M.F."/>
            <person name="Smit S."/>
            <person name="Salis L."/>
            <person name="Schijlen E."/>
            <person name="Bossers A."/>
            <person name="Mateman C."/>
            <person name="Pijl A.S."/>
            <person name="de Ridder D."/>
            <person name="Groenen M.A."/>
            <person name="Visser M.E."/>
            <person name="Megens H.J."/>
        </authorList>
    </citation>
    <scope>NUCLEOTIDE SEQUENCE [LARGE SCALE GENOMIC DNA]</scope>
    <source>
        <strain evidence="1">WM2013NL</strain>
        <tissue evidence="1">Head and thorax</tissue>
    </source>
</reference>
<evidence type="ECO:0000313" key="2">
    <source>
        <dbReference type="Proteomes" id="UP000037510"/>
    </source>
</evidence>
<name>A0A0L7LFL7_OPEBR</name>
<dbReference type="STRING" id="104452.A0A0L7LFL7"/>
<protein>
    <submittedName>
        <fullName evidence="1">LMBR1 domain-containing protein 2-like protein</fullName>
    </submittedName>
</protein>
<dbReference type="AlphaFoldDB" id="A0A0L7LFL7"/>
<proteinExistence type="predicted"/>
<organism evidence="1 2">
    <name type="scientific">Operophtera brumata</name>
    <name type="common">Winter moth</name>
    <name type="synonym">Phalaena brumata</name>
    <dbReference type="NCBI Taxonomy" id="104452"/>
    <lineage>
        <taxon>Eukaryota</taxon>
        <taxon>Metazoa</taxon>
        <taxon>Ecdysozoa</taxon>
        <taxon>Arthropoda</taxon>
        <taxon>Hexapoda</taxon>
        <taxon>Insecta</taxon>
        <taxon>Pterygota</taxon>
        <taxon>Neoptera</taxon>
        <taxon>Endopterygota</taxon>
        <taxon>Lepidoptera</taxon>
        <taxon>Glossata</taxon>
        <taxon>Ditrysia</taxon>
        <taxon>Geometroidea</taxon>
        <taxon>Geometridae</taxon>
        <taxon>Larentiinae</taxon>
        <taxon>Operophtera</taxon>
    </lineage>
</organism>
<sequence length="147" mass="16592">MCLNFLSLVHMDSHVIKEHVMETYYTQVSSRLAHDGVSPHAGHVPQLPQPGAHGLARHQGARYGDLLHAAHTGLLNDVDSDYYVTPSPDRAAQVTGYQRAELPYNRTLEDELDQRFGESTLPSVRTEFNERRRDNMTIPPRGLFDDV</sequence>
<accession>A0A0L7LFL7</accession>
<dbReference type="Proteomes" id="UP000037510">
    <property type="component" value="Unassembled WGS sequence"/>
</dbReference>
<comment type="caution">
    <text evidence="1">The sequence shown here is derived from an EMBL/GenBank/DDBJ whole genome shotgun (WGS) entry which is preliminary data.</text>
</comment>
<dbReference type="EMBL" id="JTDY01001262">
    <property type="protein sequence ID" value="KOB74353.1"/>
    <property type="molecule type" value="Genomic_DNA"/>
</dbReference>